<name>A0A3A8AR04_9HYPH</name>
<feature type="region of interest" description="Disordered" evidence="8">
    <location>
        <begin position="1"/>
        <end position="44"/>
    </location>
</feature>
<dbReference type="RefSeq" id="WP_109768098.1">
    <property type="nucleotide sequence ID" value="NZ_QFWV02000002.1"/>
</dbReference>
<evidence type="ECO:0000256" key="2">
    <source>
        <dbReference type="ARBA" id="ARBA00008255"/>
    </source>
</evidence>
<evidence type="ECO:0000256" key="7">
    <source>
        <dbReference type="ARBA" id="ARBA00023136"/>
    </source>
</evidence>
<comment type="similarity">
    <text evidence="2">Belongs to the UPF0283 family.</text>
</comment>
<gene>
    <name evidence="10" type="ORF">DEM25_003125</name>
</gene>
<feature type="transmembrane region" description="Helical" evidence="9">
    <location>
        <begin position="113"/>
        <end position="135"/>
    </location>
</feature>
<evidence type="ECO:0000256" key="5">
    <source>
        <dbReference type="ARBA" id="ARBA00022692"/>
    </source>
</evidence>
<evidence type="ECO:0000256" key="6">
    <source>
        <dbReference type="ARBA" id="ARBA00022989"/>
    </source>
</evidence>
<dbReference type="InterPro" id="IPR006507">
    <property type="entry name" value="UPF0283"/>
</dbReference>
<proteinExistence type="inferred from homology"/>
<dbReference type="EMBL" id="QFWV02000002">
    <property type="protein sequence ID" value="RKF08293.1"/>
    <property type="molecule type" value="Genomic_DNA"/>
</dbReference>
<evidence type="ECO:0000256" key="9">
    <source>
        <dbReference type="SAM" id="Phobius"/>
    </source>
</evidence>
<dbReference type="InterPro" id="IPR021147">
    <property type="entry name" value="DUF697"/>
</dbReference>
<sequence>MSQTPREPRAFAVDEDDTAKAKKAGKAKASPKTRSAAREPRAIDDAARVEMAEEDFFATEHLPEATAPPPPPRRRARRFGLAGIGLSALGVIVTLALGLWLEQLVRDLFERHPVLGQAGLVAIGLLALALVAFIAREIWAIANQRSIAGLRAETEKALADGNARDIAKATGRLEAHFASHPKTATGRAHLANLKGEVIDAADRHAIAERALLAGLDAEARTIVMNAAKRVSVVTAVSPRAFVDLGYVLFENVRLIRTIAEHYGGRAGTFGTIALVRRVVSHLAVTGTIALGDSLIQQLVGHGVAARLSARLGEGVVNGLMTARVGISAIGVCRPAPFEALPAPRVGEMARTLTRFTAAQQGETDRDDKNGAS</sequence>
<keyword evidence="11" id="KW-1185">Reference proteome</keyword>
<evidence type="ECO:0000256" key="3">
    <source>
        <dbReference type="ARBA" id="ARBA00022475"/>
    </source>
</evidence>
<keyword evidence="6 9" id="KW-1133">Transmembrane helix</keyword>
<dbReference type="NCBIfam" id="TIGR01620">
    <property type="entry name" value="hyp_HI0043"/>
    <property type="match status" value="1"/>
</dbReference>
<dbReference type="Pfam" id="PF05128">
    <property type="entry name" value="DUF697"/>
    <property type="match status" value="1"/>
</dbReference>
<protein>
    <submittedName>
        <fullName evidence="10">TIGR01620 family protein</fullName>
    </submittedName>
</protein>
<evidence type="ECO:0000256" key="8">
    <source>
        <dbReference type="SAM" id="MobiDB-lite"/>
    </source>
</evidence>
<dbReference type="PANTHER" id="PTHR39342">
    <property type="entry name" value="UPF0283 MEMBRANE PROTEIN YCJF"/>
    <property type="match status" value="1"/>
</dbReference>
<feature type="compositionally biased region" description="Basic residues" evidence="8">
    <location>
        <begin position="21"/>
        <end position="31"/>
    </location>
</feature>
<dbReference type="PANTHER" id="PTHR39342:SF1">
    <property type="entry name" value="UPF0283 MEMBRANE PROTEIN YCJF"/>
    <property type="match status" value="1"/>
</dbReference>
<keyword evidence="5 9" id="KW-0812">Transmembrane</keyword>
<accession>A0A3A8AR04</accession>
<evidence type="ECO:0000313" key="11">
    <source>
        <dbReference type="Proteomes" id="UP000246132"/>
    </source>
</evidence>
<comment type="caution">
    <text evidence="10">The sequence shown here is derived from an EMBL/GenBank/DDBJ whole genome shotgun (WGS) entry which is preliminary data.</text>
</comment>
<evidence type="ECO:0000256" key="1">
    <source>
        <dbReference type="ARBA" id="ARBA00004429"/>
    </source>
</evidence>
<evidence type="ECO:0000256" key="4">
    <source>
        <dbReference type="ARBA" id="ARBA00022519"/>
    </source>
</evidence>
<evidence type="ECO:0000313" key="10">
    <source>
        <dbReference type="EMBL" id="RKF08293.1"/>
    </source>
</evidence>
<dbReference type="Proteomes" id="UP000246132">
    <property type="component" value="Unassembled WGS sequence"/>
</dbReference>
<dbReference type="OrthoDB" id="9816060at2"/>
<keyword evidence="7 9" id="KW-0472">Membrane</keyword>
<keyword evidence="4" id="KW-0997">Cell inner membrane</keyword>
<dbReference type="AlphaFoldDB" id="A0A3A8AR04"/>
<dbReference type="GO" id="GO:0005886">
    <property type="term" value="C:plasma membrane"/>
    <property type="evidence" value="ECO:0007669"/>
    <property type="project" value="UniProtKB-SubCell"/>
</dbReference>
<organism evidence="10 11">
    <name type="scientific">Oceaniradius stylonematis</name>
    <dbReference type="NCBI Taxonomy" id="2184161"/>
    <lineage>
        <taxon>Bacteria</taxon>
        <taxon>Pseudomonadati</taxon>
        <taxon>Pseudomonadota</taxon>
        <taxon>Alphaproteobacteria</taxon>
        <taxon>Hyphomicrobiales</taxon>
        <taxon>Ahrensiaceae</taxon>
        <taxon>Oceaniradius</taxon>
    </lineage>
</organism>
<comment type="subcellular location">
    <subcellularLocation>
        <location evidence="1">Cell inner membrane</location>
        <topology evidence="1">Multi-pass membrane protein</topology>
    </subcellularLocation>
</comment>
<keyword evidence="3" id="KW-1003">Cell membrane</keyword>
<feature type="transmembrane region" description="Helical" evidence="9">
    <location>
        <begin position="79"/>
        <end position="101"/>
    </location>
</feature>
<reference evidence="10 11" key="1">
    <citation type="journal article" date="2018" name="Int. J. Syst. Bacteriol.">
        <title>Oceaniradius stylonemae gen. nov., sp. nov., isolated from a red alga, Stylonema cornu-cervi.</title>
        <authorList>
            <person name="Jeong S."/>
        </authorList>
    </citation>
    <scope>NUCLEOTIDE SEQUENCE [LARGE SCALE GENOMIC DNA]</scope>
    <source>
        <strain evidence="10 11">StC1</strain>
    </source>
</reference>